<keyword evidence="2" id="KW-1185">Reference proteome</keyword>
<protein>
    <submittedName>
        <fullName evidence="1">Uncharacterized protein</fullName>
    </submittedName>
</protein>
<evidence type="ECO:0000313" key="2">
    <source>
        <dbReference type="Proteomes" id="UP001306510"/>
    </source>
</evidence>
<evidence type="ECO:0000313" key="1">
    <source>
        <dbReference type="EMBL" id="MEB6409452.1"/>
    </source>
</evidence>
<dbReference type="RefSeq" id="WP_325848392.1">
    <property type="nucleotide sequence ID" value="NZ_JALLMC010000001.1"/>
</dbReference>
<organism evidence="1 2">
    <name type="scientific">Enterobacter vonholyi</name>
    <dbReference type="NCBI Taxonomy" id="2797505"/>
    <lineage>
        <taxon>Bacteria</taxon>
        <taxon>Pseudomonadati</taxon>
        <taxon>Pseudomonadota</taxon>
        <taxon>Gammaproteobacteria</taxon>
        <taxon>Enterobacterales</taxon>
        <taxon>Enterobacteriaceae</taxon>
        <taxon>Enterobacter</taxon>
    </lineage>
</organism>
<sequence>MSSTQKTIDLNKEIDEIAEKAIEAFQLSYVKTAHSNLHDPLLRWCDFLLRYIPPAKRTILKSDRFPVQTSDDSKVGLQRIEELFITGGDVNPYQSKTLTIFNDTSGKKENKRTDGLWADWGIHHLHLPLNPVAPGKKYSDRSEWVLFIKVYNDAVYFIDIKHHDKDVEPNLFSQQDLVKTFIRNWPKEAEAYHMKGALGLVNNKPITDEDVAKMRNSGINMPFEMGGKVYAPIGMGMTTAVTATRVSIFSNRISYYAREIEKIFTDEEKQYMKELKSCGIDNPEFQIMMFDDGGLGIHEKGLNKAWRFLRENPDEPNDIFCLFNNSLMPAWAGPVVVEHWKKHS</sequence>
<accession>A0ABU6E0V4</accession>
<dbReference type="EMBL" id="JALLMC010000001">
    <property type="protein sequence ID" value="MEB6409452.1"/>
    <property type="molecule type" value="Genomic_DNA"/>
</dbReference>
<dbReference type="Proteomes" id="UP001306510">
    <property type="component" value="Unassembled WGS sequence"/>
</dbReference>
<comment type="caution">
    <text evidence="1">The sequence shown here is derived from an EMBL/GenBank/DDBJ whole genome shotgun (WGS) entry which is preliminary data.</text>
</comment>
<reference evidence="1 2" key="1">
    <citation type="submission" date="2022-04" db="EMBL/GenBank/DDBJ databases">
        <title>Whole genome surviellance of AMR bacteria from Assam, India: One Health Study.</title>
        <authorList>
            <person name="Mendem S.K."/>
            <person name="Rakshit O."/>
            <person name="Murugesan D."/>
            <person name="Shome R."/>
            <person name="Raisen C."/>
            <person name="Holmes M.A."/>
            <person name="Saikia K."/>
            <person name="Shome B.R."/>
        </authorList>
    </citation>
    <scope>NUCLEOTIDE SEQUENCE [LARGE SCALE GENOMIC DNA]</scope>
    <source>
        <strain evidence="1 2">MGG-11lp</strain>
    </source>
</reference>
<gene>
    <name evidence="1" type="ORF">MXM28_07030</name>
</gene>
<proteinExistence type="predicted"/>
<name>A0ABU6E0V4_9ENTR</name>